<keyword evidence="2" id="KW-0378">Hydrolase</keyword>
<evidence type="ECO:0008006" key="8">
    <source>
        <dbReference type="Google" id="ProtNLM"/>
    </source>
</evidence>
<gene>
    <name evidence="6" type="ORF">AAE3_LOCUS11268</name>
</gene>
<evidence type="ECO:0000259" key="5">
    <source>
        <dbReference type="Pfam" id="PF08386"/>
    </source>
</evidence>
<keyword evidence="3" id="KW-1133">Transmembrane helix</keyword>
<evidence type="ECO:0000313" key="7">
    <source>
        <dbReference type="Proteomes" id="UP000467700"/>
    </source>
</evidence>
<dbReference type="GO" id="GO:0016787">
    <property type="term" value="F:hydrolase activity"/>
    <property type="evidence" value="ECO:0007669"/>
    <property type="project" value="UniProtKB-KW"/>
</dbReference>
<dbReference type="Gene3D" id="3.40.50.1820">
    <property type="entry name" value="alpha/beta hydrolase"/>
    <property type="match status" value="1"/>
</dbReference>
<comment type="similarity">
    <text evidence="1">Belongs to the peptidase S33 family.</text>
</comment>
<dbReference type="InterPro" id="IPR013595">
    <property type="entry name" value="Pept_S33_TAP-like_C"/>
</dbReference>
<keyword evidence="7" id="KW-1185">Reference proteome</keyword>
<proteinExistence type="inferred from homology"/>
<dbReference type="Pfam" id="PF00561">
    <property type="entry name" value="Abhydrolase_1"/>
    <property type="match status" value="1"/>
</dbReference>
<protein>
    <recommendedName>
        <fullName evidence="8">AB hydrolase-1 domain-containing protein</fullName>
    </recommendedName>
</protein>
<reference evidence="6 7" key="1">
    <citation type="submission" date="2020-01" db="EMBL/GenBank/DDBJ databases">
        <authorList>
            <person name="Gupta K D."/>
        </authorList>
    </citation>
    <scope>NUCLEOTIDE SEQUENCE [LARGE SCALE GENOMIC DNA]</scope>
</reference>
<dbReference type="PANTHER" id="PTHR43248:SF25">
    <property type="entry name" value="AB HYDROLASE-1 DOMAIN-CONTAINING PROTEIN-RELATED"/>
    <property type="match status" value="1"/>
</dbReference>
<dbReference type="OrthoDB" id="425534at2759"/>
<comment type="caution">
    <text evidence="6">The sequence shown here is derived from an EMBL/GenBank/DDBJ whole genome shotgun (WGS) entry which is preliminary data.</text>
</comment>
<feature type="domain" description="Peptidase S33 tripeptidyl aminopeptidase-like C-terminal" evidence="5">
    <location>
        <begin position="441"/>
        <end position="541"/>
    </location>
</feature>
<organism evidence="6 7">
    <name type="scientific">Cyclocybe aegerita</name>
    <name type="common">Black poplar mushroom</name>
    <name type="synonym">Agrocybe aegerita</name>
    <dbReference type="NCBI Taxonomy" id="1973307"/>
    <lineage>
        <taxon>Eukaryota</taxon>
        <taxon>Fungi</taxon>
        <taxon>Dikarya</taxon>
        <taxon>Basidiomycota</taxon>
        <taxon>Agaricomycotina</taxon>
        <taxon>Agaricomycetes</taxon>
        <taxon>Agaricomycetidae</taxon>
        <taxon>Agaricales</taxon>
        <taxon>Agaricineae</taxon>
        <taxon>Bolbitiaceae</taxon>
        <taxon>Cyclocybe</taxon>
    </lineage>
</organism>
<dbReference type="PANTHER" id="PTHR43248">
    <property type="entry name" value="2-SUCCINYL-6-HYDROXY-2,4-CYCLOHEXADIENE-1-CARBOXYLATE SYNTHASE"/>
    <property type="match status" value="1"/>
</dbReference>
<sequence length="590" mass="65085">MSRVRVINVVLGVLTFVAMYSLWRLLYVPVRFEVRAQNVNFGLQEPCTSGGTPAPNAFSWDDIIPRKDLVWIDCDARRQCACLAVPLNYSNPEGEQAAIALIRRRASVPESSDTYRGPILFNPGGPGGSGVDMIDMAGDLFASLLGPEFDIVGFDPRGVGRSTPRASFFKTDVERALWGSTGLGTFFNNSDEGVARIWAAGRLLGQLAAERDDGHLRHINTDQTARDMLRIVEAHGREKIQYWGFSYGSVLGASFAAMFPDKIERLVIDGVVDSENYYATLWSNNLLDTDKVIDHFFSGCAEAGPDGCAFWAPTADDVRQNLTNLYDSIRARPLPVKTDFSYAILDYTFLRFVIFRVLYSPYDLFQTLAQGLADLAAGDGRVLLELVAGPPFQCSCNPAAHRYDVVGDGQVAILCNDGDDVPRDLQSSLEYYKFMTNISNWGDIWSTIRLSCVGWPKFPKDHFQGPFNANTSHPILLVGNTADPVTPLAAAKKMSSFFNGSVVLTQDSPGHCSISAPSLCTYTYIHDYFLHGTLPKPGTVCDPIGGPFFKPPLSDSAAQVPFVREEEEKELFDVAEKLSRVPIIPFPFRM</sequence>
<evidence type="ECO:0000256" key="2">
    <source>
        <dbReference type="ARBA" id="ARBA00022801"/>
    </source>
</evidence>
<evidence type="ECO:0000256" key="3">
    <source>
        <dbReference type="SAM" id="Phobius"/>
    </source>
</evidence>
<name>A0A8S0WYK7_CYCAE</name>
<feature type="transmembrane region" description="Helical" evidence="3">
    <location>
        <begin position="6"/>
        <end position="27"/>
    </location>
</feature>
<dbReference type="SUPFAM" id="SSF53474">
    <property type="entry name" value="alpha/beta-Hydrolases"/>
    <property type="match status" value="1"/>
</dbReference>
<dbReference type="InterPro" id="IPR051601">
    <property type="entry name" value="Serine_prot/Carboxylest_S33"/>
</dbReference>
<dbReference type="Proteomes" id="UP000467700">
    <property type="component" value="Unassembled WGS sequence"/>
</dbReference>
<dbReference type="EMBL" id="CACVBS010000073">
    <property type="protein sequence ID" value="CAA7268976.1"/>
    <property type="molecule type" value="Genomic_DNA"/>
</dbReference>
<dbReference type="InterPro" id="IPR029058">
    <property type="entry name" value="AB_hydrolase_fold"/>
</dbReference>
<dbReference type="Pfam" id="PF08386">
    <property type="entry name" value="Abhydrolase_4"/>
    <property type="match status" value="1"/>
</dbReference>
<evidence type="ECO:0000259" key="4">
    <source>
        <dbReference type="Pfam" id="PF00561"/>
    </source>
</evidence>
<evidence type="ECO:0000313" key="6">
    <source>
        <dbReference type="EMBL" id="CAA7268976.1"/>
    </source>
</evidence>
<feature type="domain" description="AB hydrolase-1" evidence="4">
    <location>
        <begin position="118"/>
        <end position="299"/>
    </location>
</feature>
<evidence type="ECO:0000256" key="1">
    <source>
        <dbReference type="ARBA" id="ARBA00010088"/>
    </source>
</evidence>
<keyword evidence="3" id="KW-0472">Membrane</keyword>
<dbReference type="InterPro" id="IPR000073">
    <property type="entry name" value="AB_hydrolase_1"/>
</dbReference>
<accession>A0A8S0WYK7</accession>
<dbReference type="AlphaFoldDB" id="A0A8S0WYK7"/>
<keyword evidence="3" id="KW-0812">Transmembrane</keyword>